<dbReference type="GO" id="GO:0009117">
    <property type="term" value="P:nucleotide metabolic process"/>
    <property type="evidence" value="ECO:0007669"/>
    <property type="project" value="UniProtKB-KW"/>
</dbReference>
<evidence type="ECO:0000256" key="2">
    <source>
        <dbReference type="ARBA" id="ARBA00022801"/>
    </source>
</evidence>
<comment type="caution">
    <text evidence="4">The sequence shown here is derived from an EMBL/GenBank/DDBJ whole genome shotgun (WGS) entry which is preliminary data.</text>
</comment>
<evidence type="ECO:0000256" key="3">
    <source>
        <dbReference type="HAMAP-Rule" id="MF_00528"/>
    </source>
</evidence>
<comment type="cofactor">
    <cofactor evidence="1 3">
        <name>a divalent metal cation</name>
        <dbReference type="ChEBI" id="CHEBI:60240"/>
    </cofactor>
</comment>
<accession>A0A5R9GGH2</accession>
<dbReference type="Proteomes" id="UP000309676">
    <property type="component" value="Unassembled WGS sequence"/>
</dbReference>
<dbReference type="PANTHER" id="PTHR43213:SF5">
    <property type="entry name" value="BIFUNCTIONAL DTTP_UTP PYROPHOSPHATASE_METHYLTRANSFERASE PROTEIN-RELATED"/>
    <property type="match status" value="1"/>
</dbReference>
<evidence type="ECO:0000313" key="4">
    <source>
        <dbReference type="EMBL" id="TLS53526.1"/>
    </source>
</evidence>
<dbReference type="Gene3D" id="3.90.950.10">
    <property type="match status" value="1"/>
</dbReference>
<dbReference type="SUPFAM" id="SSF52972">
    <property type="entry name" value="ITPase-like"/>
    <property type="match status" value="1"/>
</dbReference>
<comment type="subcellular location">
    <subcellularLocation>
        <location evidence="3">Cytoplasm</location>
    </subcellularLocation>
</comment>
<dbReference type="GO" id="GO:0036218">
    <property type="term" value="F:dTTP diphosphatase activity"/>
    <property type="evidence" value="ECO:0007669"/>
    <property type="project" value="RHEA"/>
</dbReference>
<dbReference type="GO" id="GO:0005737">
    <property type="term" value="C:cytoplasm"/>
    <property type="evidence" value="ECO:0007669"/>
    <property type="project" value="UniProtKB-SubCell"/>
</dbReference>
<sequence>MTERKTLILASSSPRRQELIRLLGYPVEVVPSDADESVEDGWTPAEIVEELSLRKALAVLERLPDGAGGIVVGSDTIVVSNGRALGKPRDEEDAADMLRSLQGRPHEVYSGLALVDATTGGRSVAHRMTRVWMKPMDERRIRNYIATGEPSDKAGAYAIQGFGASLVERMDGDYFTVVGLPVSLAADLLERDFGWRVL</sequence>
<comment type="caution">
    <text evidence="3">Lacks conserved residue(s) required for the propagation of feature annotation.</text>
</comment>
<feature type="site" description="Important for substrate specificity" evidence="3">
    <location>
        <position position="15"/>
    </location>
</feature>
<reference evidence="4 5" key="1">
    <citation type="submission" date="2019-05" db="EMBL/GenBank/DDBJ databases">
        <authorList>
            <person name="Narsing Rao M.P."/>
            <person name="Li W.J."/>
        </authorList>
    </citation>
    <scope>NUCLEOTIDE SEQUENCE [LARGE SCALE GENOMIC DNA]</scope>
    <source>
        <strain evidence="4 5">SYSU_K30003</strain>
    </source>
</reference>
<gene>
    <name evidence="4" type="primary">maf</name>
    <name evidence="4" type="ORF">FE782_04445</name>
</gene>
<dbReference type="HAMAP" id="MF_00528">
    <property type="entry name" value="Maf"/>
    <property type="match status" value="1"/>
</dbReference>
<dbReference type="OrthoDB" id="9807767at2"/>
<dbReference type="GO" id="GO:0036221">
    <property type="term" value="F:UTP diphosphatase activity"/>
    <property type="evidence" value="ECO:0007669"/>
    <property type="project" value="RHEA"/>
</dbReference>
<comment type="similarity">
    <text evidence="3">Belongs to the Maf family. YhdE subfamily.</text>
</comment>
<comment type="catalytic activity">
    <reaction evidence="3">
        <text>UTP + H2O = UMP + diphosphate + H(+)</text>
        <dbReference type="Rhea" id="RHEA:29395"/>
        <dbReference type="ChEBI" id="CHEBI:15377"/>
        <dbReference type="ChEBI" id="CHEBI:15378"/>
        <dbReference type="ChEBI" id="CHEBI:33019"/>
        <dbReference type="ChEBI" id="CHEBI:46398"/>
        <dbReference type="ChEBI" id="CHEBI:57865"/>
        <dbReference type="EC" id="3.6.1.9"/>
    </reaction>
</comment>
<dbReference type="InterPro" id="IPR029001">
    <property type="entry name" value="ITPase-like_fam"/>
</dbReference>
<keyword evidence="2 3" id="KW-0378">Hydrolase</keyword>
<feature type="site" description="Important for substrate specificity" evidence="3">
    <location>
        <position position="76"/>
    </location>
</feature>
<protein>
    <recommendedName>
        <fullName evidence="3">dTTP/UTP pyrophosphatase</fullName>
        <shortName evidence="3">dTTPase/UTPase</shortName>
        <ecNumber evidence="3">3.6.1.9</ecNumber>
    </recommendedName>
    <alternativeName>
        <fullName evidence="3">Nucleoside triphosphate pyrophosphatase</fullName>
    </alternativeName>
    <alternativeName>
        <fullName evidence="3">Nucleotide pyrophosphatase</fullName>
        <shortName evidence="3">Nucleotide PPase</shortName>
    </alternativeName>
</protein>
<proteinExistence type="inferred from homology"/>
<dbReference type="AlphaFoldDB" id="A0A5R9GGH2"/>
<keyword evidence="3" id="KW-0963">Cytoplasm</keyword>
<feature type="site" description="Important for substrate specificity" evidence="3">
    <location>
        <position position="160"/>
    </location>
</feature>
<name>A0A5R9GGH2_9BACL</name>
<dbReference type="EC" id="3.6.1.9" evidence="3"/>
<dbReference type="CDD" id="cd00555">
    <property type="entry name" value="Maf"/>
    <property type="match status" value="1"/>
</dbReference>
<dbReference type="NCBIfam" id="TIGR00172">
    <property type="entry name" value="maf"/>
    <property type="match status" value="1"/>
</dbReference>
<keyword evidence="5" id="KW-1185">Reference proteome</keyword>
<comment type="function">
    <text evidence="3">Nucleoside triphosphate pyrophosphatase that hydrolyzes dTTP and UTP. May have a dual role in cell division arrest and in preventing the incorporation of modified nucleotides into cellular nucleic acids.</text>
</comment>
<dbReference type="EMBL" id="VCIW01000002">
    <property type="protein sequence ID" value="TLS53526.1"/>
    <property type="molecule type" value="Genomic_DNA"/>
</dbReference>
<evidence type="ECO:0000256" key="1">
    <source>
        <dbReference type="ARBA" id="ARBA00001968"/>
    </source>
</evidence>
<dbReference type="PIRSF" id="PIRSF006305">
    <property type="entry name" value="Maf"/>
    <property type="match status" value="1"/>
</dbReference>
<feature type="active site" description="Proton acceptor" evidence="3">
    <location>
        <position position="75"/>
    </location>
</feature>
<comment type="catalytic activity">
    <reaction evidence="3">
        <text>dTTP + H2O = dTMP + diphosphate + H(+)</text>
        <dbReference type="Rhea" id="RHEA:28534"/>
        <dbReference type="ChEBI" id="CHEBI:15377"/>
        <dbReference type="ChEBI" id="CHEBI:15378"/>
        <dbReference type="ChEBI" id="CHEBI:33019"/>
        <dbReference type="ChEBI" id="CHEBI:37568"/>
        <dbReference type="ChEBI" id="CHEBI:63528"/>
        <dbReference type="EC" id="3.6.1.9"/>
    </reaction>
</comment>
<organism evidence="4 5">
    <name type="scientific">Paenibacillus antri</name>
    <dbReference type="NCBI Taxonomy" id="2582848"/>
    <lineage>
        <taxon>Bacteria</taxon>
        <taxon>Bacillati</taxon>
        <taxon>Bacillota</taxon>
        <taxon>Bacilli</taxon>
        <taxon>Bacillales</taxon>
        <taxon>Paenibacillaceae</taxon>
        <taxon>Paenibacillus</taxon>
    </lineage>
</organism>
<dbReference type="PANTHER" id="PTHR43213">
    <property type="entry name" value="BIFUNCTIONAL DTTP/UTP PYROPHOSPHATASE/METHYLTRANSFERASE PROTEIN-RELATED"/>
    <property type="match status" value="1"/>
</dbReference>
<dbReference type="Pfam" id="PF02545">
    <property type="entry name" value="Maf"/>
    <property type="match status" value="1"/>
</dbReference>
<evidence type="ECO:0000313" key="5">
    <source>
        <dbReference type="Proteomes" id="UP000309676"/>
    </source>
</evidence>
<keyword evidence="3" id="KW-0546">Nucleotide metabolism</keyword>
<dbReference type="RefSeq" id="WP_138192844.1">
    <property type="nucleotide sequence ID" value="NZ_VCIW01000002.1"/>
</dbReference>
<dbReference type="InterPro" id="IPR003697">
    <property type="entry name" value="Maf-like"/>
</dbReference>